<dbReference type="Proteomes" id="UP000527616">
    <property type="component" value="Unassembled WGS sequence"/>
</dbReference>
<dbReference type="Gene3D" id="3.30.450.40">
    <property type="match status" value="1"/>
</dbReference>
<comment type="caution">
    <text evidence="5">The sequence shown here is derived from an EMBL/GenBank/DDBJ whole genome shotgun (WGS) entry which is preliminary data.</text>
</comment>
<dbReference type="InterPro" id="IPR014757">
    <property type="entry name" value="Tscrpt_reg_IclR_C"/>
</dbReference>
<proteinExistence type="predicted"/>
<dbReference type="Gene3D" id="1.10.10.10">
    <property type="entry name" value="Winged helix-like DNA-binding domain superfamily/Winged helix DNA-binding domain"/>
    <property type="match status" value="1"/>
</dbReference>
<evidence type="ECO:0000256" key="2">
    <source>
        <dbReference type="ARBA" id="ARBA00023125"/>
    </source>
</evidence>
<evidence type="ECO:0000313" key="5">
    <source>
        <dbReference type="EMBL" id="NYI71337.1"/>
    </source>
</evidence>
<dbReference type="InterPro" id="IPR029016">
    <property type="entry name" value="GAF-like_dom_sf"/>
</dbReference>
<dbReference type="GO" id="GO:0045892">
    <property type="term" value="P:negative regulation of DNA-templated transcription"/>
    <property type="evidence" value="ECO:0007669"/>
    <property type="project" value="TreeGrafter"/>
</dbReference>
<dbReference type="Pfam" id="PF01614">
    <property type="entry name" value="IclR_C"/>
    <property type="match status" value="1"/>
</dbReference>
<accession>A0A7Z0D9L4</accession>
<dbReference type="PANTHER" id="PTHR30136:SF35">
    <property type="entry name" value="HTH-TYPE TRANSCRIPTIONAL REGULATOR RV1719"/>
    <property type="match status" value="1"/>
</dbReference>
<dbReference type="EMBL" id="JACBZS010000001">
    <property type="protein sequence ID" value="NYI71337.1"/>
    <property type="molecule type" value="Genomic_DNA"/>
</dbReference>
<organism evidence="5 6">
    <name type="scientific">Naumannella cuiyingiana</name>
    <dbReference type="NCBI Taxonomy" id="1347891"/>
    <lineage>
        <taxon>Bacteria</taxon>
        <taxon>Bacillati</taxon>
        <taxon>Actinomycetota</taxon>
        <taxon>Actinomycetes</taxon>
        <taxon>Propionibacteriales</taxon>
        <taxon>Propionibacteriaceae</taxon>
        <taxon>Naumannella</taxon>
    </lineage>
</organism>
<evidence type="ECO:0000313" key="6">
    <source>
        <dbReference type="Proteomes" id="UP000527616"/>
    </source>
</evidence>
<dbReference type="InterPro" id="IPR036390">
    <property type="entry name" value="WH_DNA-bd_sf"/>
</dbReference>
<dbReference type="Pfam" id="PF09339">
    <property type="entry name" value="HTH_IclR"/>
    <property type="match status" value="1"/>
</dbReference>
<dbReference type="PROSITE" id="PS51078">
    <property type="entry name" value="ICLR_ED"/>
    <property type="match status" value="1"/>
</dbReference>
<dbReference type="PANTHER" id="PTHR30136">
    <property type="entry name" value="HELIX-TURN-HELIX TRANSCRIPTIONAL REGULATOR, ICLR FAMILY"/>
    <property type="match status" value="1"/>
</dbReference>
<dbReference type="SUPFAM" id="SSF55781">
    <property type="entry name" value="GAF domain-like"/>
    <property type="match status" value="1"/>
</dbReference>
<keyword evidence="3" id="KW-0804">Transcription</keyword>
<feature type="domain" description="IclR-ED" evidence="4">
    <location>
        <begin position="42"/>
        <end position="224"/>
    </location>
</feature>
<dbReference type="InterPro" id="IPR005471">
    <property type="entry name" value="Tscrpt_reg_IclR_N"/>
</dbReference>
<evidence type="ECO:0000259" key="4">
    <source>
        <dbReference type="PROSITE" id="PS51078"/>
    </source>
</evidence>
<name>A0A7Z0D9L4_9ACTN</name>
<dbReference type="SUPFAM" id="SSF46785">
    <property type="entry name" value="Winged helix' DNA-binding domain"/>
    <property type="match status" value="1"/>
</dbReference>
<dbReference type="AlphaFoldDB" id="A0A7Z0D9L4"/>
<evidence type="ECO:0000256" key="1">
    <source>
        <dbReference type="ARBA" id="ARBA00023015"/>
    </source>
</evidence>
<evidence type="ECO:0000256" key="3">
    <source>
        <dbReference type="ARBA" id="ARBA00023163"/>
    </source>
</evidence>
<reference evidence="5 6" key="1">
    <citation type="submission" date="2020-07" db="EMBL/GenBank/DDBJ databases">
        <title>Sequencing the genomes of 1000 actinobacteria strains.</title>
        <authorList>
            <person name="Klenk H.-P."/>
        </authorList>
    </citation>
    <scope>NUCLEOTIDE SEQUENCE [LARGE SCALE GENOMIC DNA]</scope>
    <source>
        <strain evidence="5 6">DSM 103164</strain>
    </source>
</reference>
<keyword evidence="6" id="KW-1185">Reference proteome</keyword>
<dbReference type="InterPro" id="IPR036388">
    <property type="entry name" value="WH-like_DNA-bd_sf"/>
</dbReference>
<gene>
    <name evidence="5" type="ORF">GGQ54_001897</name>
</gene>
<keyword evidence="1" id="KW-0805">Transcription regulation</keyword>
<dbReference type="GO" id="GO:0003677">
    <property type="term" value="F:DNA binding"/>
    <property type="evidence" value="ECO:0007669"/>
    <property type="project" value="UniProtKB-KW"/>
</dbReference>
<dbReference type="InterPro" id="IPR050707">
    <property type="entry name" value="HTH_MetabolicPath_Reg"/>
</dbReference>
<dbReference type="SMART" id="SM00346">
    <property type="entry name" value="HTH_ICLR"/>
    <property type="match status" value="1"/>
</dbReference>
<protein>
    <submittedName>
        <fullName evidence="5">DNA-binding IclR family transcriptional regulator</fullName>
    </submittedName>
</protein>
<dbReference type="GO" id="GO:0003700">
    <property type="term" value="F:DNA-binding transcription factor activity"/>
    <property type="evidence" value="ECO:0007669"/>
    <property type="project" value="TreeGrafter"/>
</dbReference>
<keyword evidence="2 5" id="KW-0238">DNA-binding</keyword>
<sequence>MTVEELTRRTELPKTTVHRLVAELVRLGLVERTANGLQLGTFVFELGQAAPRARTLRDAARPTLTDLSRATNLNVGLAVLDGPEVVYLDTYCGRDAPRLPQRSGTRWPAHSSCSGKAILAFSPAEIVERTLGEPLRRLTPATITEPDALRTELAEIRKRGVAFDRRESFNTVAAVAVPIFDADDVIAAVSISGVAGRISLPRFDMAARAAAITIARALHNPRARGAR</sequence>